<dbReference type="Gene3D" id="2.40.50.100">
    <property type="match status" value="1"/>
</dbReference>
<comment type="similarity">
    <text evidence="1">Belongs to the membrane fusion protein (MFP) (TC 8.A.1) family.</text>
</comment>
<feature type="coiled-coil region" evidence="2">
    <location>
        <begin position="146"/>
        <end position="173"/>
    </location>
</feature>
<feature type="domain" description="CusB-like beta-barrel" evidence="6">
    <location>
        <begin position="222"/>
        <end position="294"/>
    </location>
</feature>
<sequence>MKNLVSGFLMVFSAMLLAGCDGANSTPVSPVQTVNARVVESQQRQVPQMIQSTGTIHARETAIISAQIMGRIQQVLVREGDEVRAGQSLVILDDASMRASADQAQAGEQAARSQITAAETDAKLAASTLERYRQLEVQKSVSPQEMDEVTRRAEAATARLEAVRAQSDAARAQVAGAHTMLGYTRIVAPFAGVVTARMADPGTMAAPGVSLLQIDQAGVVQLQVTVDESLIAAIRKGMKVQVAGNSADSSTIDGTVAEIMPAADPASHSFLIKIDLPPSNHLRAGMYATASFNNGVRQAIVVPRTAIVNRGSLICGYVLDSQGIAQLRTLTLGAEQADFVEVLSGLSSGEKLVDGPEDRDLAGKRVEVQP</sequence>
<feature type="domain" description="Multidrug resistance protein MdtA-like barrel-sandwich hybrid" evidence="5">
    <location>
        <begin position="61"/>
        <end position="206"/>
    </location>
</feature>
<dbReference type="InterPro" id="IPR058625">
    <property type="entry name" value="MdtA-like_BSH"/>
</dbReference>
<dbReference type="Pfam" id="PF25876">
    <property type="entry name" value="HH_MFP_RND"/>
    <property type="match status" value="1"/>
</dbReference>
<organism evidence="7">
    <name type="scientific">Telmatobacter sp. DSM 110680</name>
    <dbReference type="NCBI Taxonomy" id="3036704"/>
    <lineage>
        <taxon>Bacteria</taxon>
        <taxon>Pseudomonadati</taxon>
        <taxon>Acidobacteriota</taxon>
        <taxon>Terriglobia</taxon>
        <taxon>Terriglobales</taxon>
        <taxon>Acidobacteriaceae</taxon>
        <taxon>Telmatobacter</taxon>
    </lineage>
</organism>
<dbReference type="GO" id="GO:1990281">
    <property type="term" value="C:efflux pump complex"/>
    <property type="evidence" value="ECO:0007669"/>
    <property type="project" value="TreeGrafter"/>
</dbReference>
<dbReference type="RefSeq" id="WP_348264299.1">
    <property type="nucleotide sequence ID" value="NZ_CP121196.1"/>
</dbReference>
<evidence type="ECO:0000256" key="1">
    <source>
        <dbReference type="ARBA" id="ARBA00009477"/>
    </source>
</evidence>
<dbReference type="Gene3D" id="1.10.287.470">
    <property type="entry name" value="Helix hairpin bin"/>
    <property type="match status" value="1"/>
</dbReference>
<feature type="chain" id="PRO_5043873666" evidence="3">
    <location>
        <begin position="19"/>
        <end position="370"/>
    </location>
</feature>
<keyword evidence="2" id="KW-0175">Coiled coil</keyword>
<dbReference type="Pfam" id="PF25917">
    <property type="entry name" value="BSH_RND"/>
    <property type="match status" value="1"/>
</dbReference>
<dbReference type="NCBIfam" id="TIGR01730">
    <property type="entry name" value="RND_mfp"/>
    <property type="match status" value="1"/>
</dbReference>
<protein>
    <submittedName>
        <fullName evidence="7">Efflux RND transporter periplasmic adaptor subunit</fullName>
    </submittedName>
</protein>
<feature type="domain" description="Multidrug resistance protein MdtA-like alpha-helical hairpin" evidence="4">
    <location>
        <begin position="109"/>
        <end position="184"/>
    </location>
</feature>
<dbReference type="PROSITE" id="PS51257">
    <property type="entry name" value="PROKAR_LIPOPROTEIN"/>
    <property type="match status" value="1"/>
</dbReference>
<keyword evidence="3" id="KW-0732">Signal</keyword>
<evidence type="ECO:0000259" key="6">
    <source>
        <dbReference type="Pfam" id="PF25954"/>
    </source>
</evidence>
<proteinExistence type="inferred from homology"/>
<dbReference type="EMBL" id="CP121196">
    <property type="protein sequence ID" value="XBH19084.1"/>
    <property type="molecule type" value="Genomic_DNA"/>
</dbReference>
<evidence type="ECO:0000256" key="2">
    <source>
        <dbReference type="SAM" id="Coils"/>
    </source>
</evidence>
<dbReference type="GO" id="GO:0015562">
    <property type="term" value="F:efflux transmembrane transporter activity"/>
    <property type="evidence" value="ECO:0007669"/>
    <property type="project" value="TreeGrafter"/>
</dbReference>
<dbReference type="AlphaFoldDB" id="A0AAU7DMG1"/>
<evidence type="ECO:0000256" key="3">
    <source>
        <dbReference type="SAM" id="SignalP"/>
    </source>
</evidence>
<dbReference type="InterPro" id="IPR058624">
    <property type="entry name" value="MdtA-like_HH"/>
</dbReference>
<evidence type="ECO:0000259" key="5">
    <source>
        <dbReference type="Pfam" id="PF25917"/>
    </source>
</evidence>
<dbReference type="SUPFAM" id="SSF111369">
    <property type="entry name" value="HlyD-like secretion proteins"/>
    <property type="match status" value="1"/>
</dbReference>
<dbReference type="Gene3D" id="2.40.420.20">
    <property type="match status" value="1"/>
</dbReference>
<dbReference type="PANTHER" id="PTHR30469:SF38">
    <property type="entry name" value="HLYD FAMILY SECRETION PROTEIN"/>
    <property type="match status" value="1"/>
</dbReference>
<dbReference type="InterPro" id="IPR058792">
    <property type="entry name" value="Beta-barrel_RND_2"/>
</dbReference>
<accession>A0AAU7DMG1</accession>
<dbReference type="InterPro" id="IPR006143">
    <property type="entry name" value="RND_pump_MFP"/>
</dbReference>
<feature type="signal peptide" evidence="3">
    <location>
        <begin position="1"/>
        <end position="18"/>
    </location>
</feature>
<dbReference type="PANTHER" id="PTHR30469">
    <property type="entry name" value="MULTIDRUG RESISTANCE PROTEIN MDTA"/>
    <property type="match status" value="1"/>
</dbReference>
<reference evidence="7" key="1">
    <citation type="submission" date="2023-03" db="EMBL/GenBank/DDBJ databases">
        <title>Edaphobacter sp.</title>
        <authorList>
            <person name="Huber K.J."/>
            <person name="Papendorf J."/>
            <person name="Pilke C."/>
            <person name="Bunk B."/>
            <person name="Sproeer C."/>
            <person name="Pester M."/>
        </authorList>
    </citation>
    <scope>NUCLEOTIDE SEQUENCE</scope>
    <source>
        <strain evidence="7">DSM 110680</strain>
    </source>
</reference>
<dbReference type="Gene3D" id="2.40.30.170">
    <property type="match status" value="1"/>
</dbReference>
<evidence type="ECO:0000313" key="7">
    <source>
        <dbReference type="EMBL" id="XBH19084.1"/>
    </source>
</evidence>
<name>A0AAU7DMG1_9BACT</name>
<evidence type="ECO:0000259" key="4">
    <source>
        <dbReference type="Pfam" id="PF25876"/>
    </source>
</evidence>
<dbReference type="Pfam" id="PF25954">
    <property type="entry name" value="Beta-barrel_RND_2"/>
    <property type="match status" value="1"/>
</dbReference>
<gene>
    <name evidence="7" type="ORF">P8935_07130</name>
</gene>